<dbReference type="RefSeq" id="WP_168105307.1">
    <property type="nucleotide sequence ID" value="NZ_VTOX01000001.1"/>
</dbReference>
<proteinExistence type="predicted"/>
<evidence type="ECO:0000313" key="3">
    <source>
        <dbReference type="Proteomes" id="UP000521868"/>
    </source>
</evidence>
<feature type="transmembrane region" description="Helical" evidence="1">
    <location>
        <begin position="12"/>
        <end position="38"/>
    </location>
</feature>
<gene>
    <name evidence="2" type="ORF">RAMLITH_00020</name>
</gene>
<feature type="transmembrane region" description="Helical" evidence="1">
    <location>
        <begin position="58"/>
        <end position="80"/>
    </location>
</feature>
<keyword evidence="3" id="KW-1185">Reference proteome</keyword>
<feature type="transmembrane region" description="Helical" evidence="1">
    <location>
        <begin position="87"/>
        <end position="106"/>
    </location>
</feature>
<protein>
    <submittedName>
        <fullName evidence="2">Uncharacterized protein</fullName>
    </submittedName>
</protein>
<evidence type="ECO:0000256" key="1">
    <source>
        <dbReference type="SAM" id="Phobius"/>
    </source>
</evidence>
<comment type="caution">
    <text evidence="2">The sequence shown here is derived from an EMBL/GenBank/DDBJ whole genome shotgun (WGS) entry which is preliminary data.</text>
</comment>
<name>A0A7X6I4C4_9BURK</name>
<keyword evidence="1" id="KW-1133">Transmembrane helix</keyword>
<dbReference type="Proteomes" id="UP000521868">
    <property type="component" value="Unassembled WGS sequence"/>
</dbReference>
<dbReference type="EMBL" id="VTOX01000001">
    <property type="protein sequence ID" value="NKE64191.1"/>
    <property type="molecule type" value="Genomic_DNA"/>
</dbReference>
<accession>A0A7X6I4C4</accession>
<sequence>MHDTRVTLKLAGRALAAFLVGILLVRAVLLVIALVAAAPGLRSLIMGIKASGLPPPETFYVLTNFLPALLSSFVAGWAMFRFLRGSRWVLWVAAAAPWVLHALDLHVDLCQGTDVACFGPYGIAGLAVVPLALLLAAMISRPPRAGGRWDSELREQHGAARQA</sequence>
<dbReference type="AlphaFoldDB" id="A0A7X6I4C4"/>
<reference evidence="2 3" key="1">
    <citation type="journal article" date="2020" name="Nature">
        <title>Bacterial chemolithoautotrophy via manganese oxidation.</title>
        <authorList>
            <person name="Yu H."/>
            <person name="Leadbetter J.R."/>
        </authorList>
    </citation>
    <scope>NUCLEOTIDE SEQUENCE [LARGE SCALE GENOMIC DNA]</scope>
    <source>
        <strain evidence="2 3">RBP-1</strain>
    </source>
</reference>
<keyword evidence="1" id="KW-0812">Transmembrane</keyword>
<evidence type="ECO:0000313" key="2">
    <source>
        <dbReference type="EMBL" id="NKE64191.1"/>
    </source>
</evidence>
<feature type="transmembrane region" description="Helical" evidence="1">
    <location>
        <begin position="118"/>
        <end position="139"/>
    </location>
</feature>
<keyword evidence="1" id="KW-0472">Membrane</keyword>
<organism evidence="2 3">
    <name type="scientific">Ramlibacter lithotrophicus</name>
    <dbReference type="NCBI Taxonomy" id="2606681"/>
    <lineage>
        <taxon>Bacteria</taxon>
        <taxon>Pseudomonadati</taxon>
        <taxon>Pseudomonadota</taxon>
        <taxon>Betaproteobacteria</taxon>
        <taxon>Burkholderiales</taxon>
        <taxon>Comamonadaceae</taxon>
        <taxon>Ramlibacter</taxon>
    </lineage>
</organism>